<comment type="caution">
    <text evidence="2">The sequence shown here is derived from an EMBL/GenBank/DDBJ whole genome shotgun (WGS) entry which is preliminary data.</text>
</comment>
<evidence type="ECO:0000313" key="2">
    <source>
        <dbReference type="EMBL" id="KAF1015468.1"/>
    </source>
</evidence>
<dbReference type="EMBL" id="WNDP01000214">
    <property type="protein sequence ID" value="KAF1015468.1"/>
    <property type="molecule type" value="Genomic_DNA"/>
</dbReference>
<protein>
    <recommendedName>
        <fullName evidence="1">HNH nuclease domain-containing protein</fullName>
    </recommendedName>
</protein>
<organism evidence="2 3">
    <name type="scientific">Acinetobacter bereziniae</name>
    <name type="common">Acinetobacter genomosp. 10</name>
    <dbReference type="NCBI Taxonomy" id="106648"/>
    <lineage>
        <taxon>Bacteria</taxon>
        <taxon>Pseudomonadati</taxon>
        <taxon>Pseudomonadota</taxon>
        <taxon>Gammaproteobacteria</taxon>
        <taxon>Moraxellales</taxon>
        <taxon>Moraxellaceae</taxon>
        <taxon>Acinetobacter</taxon>
    </lineage>
</organism>
<dbReference type="Proteomes" id="UP000490535">
    <property type="component" value="Unassembled WGS sequence"/>
</dbReference>
<accession>A0A833UIV6</accession>
<dbReference type="InterPro" id="IPR003615">
    <property type="entry name" value="HNH_nuc"/>
</dbReference>
<reference evidence="3" key="1">
    <citation type="journal article" date="2020" name="MBio">
        <title>Horizontal gene transfer to a defensive symbiont with a reduced genome amongst a multipartite beetle microbiome.</title>
        <authorList>
            <person name="Waterworth S.C."/>
            <person name="Florez L.V."/>
            <person name="Rees E.R."/>
            <person name="Hertweck C."/>
            <person name="Kaltenpoth M."/>
            <person name="Kwan J.C."/>
        </authorList>
    </citation>
    <scope>NUCLEOTIDE SEQUENCE [LARGE SCALE GENOMIC DNA]</scope>
</reference>
<dbReference type="Pfam" id="PF13391">
    <property type="entry name" value="HNH_2"/>
    <property type="match status" value="1"/>
</dbReference>
<feature type="domain" description="HNH nuclease" evidence="1">
    <location>
        <begin position="125"/>
        <end position="177"/>
    </location>
</feature>
<proteinExistence type="predicted"/>
<gene>
    <name evidence="2" type="ORF">GAK29_04558</name>
</gene>
<evidence type="ECO:0000259" key="1">
    <source>
        <dbReference type="Pfam" id="PF13391"/>
    </source>
</evidence>
<dbReference type="AlphaFoldDB" id="A0A833UIV6"/>
<name>A0A833UIV6_ACIBZ</name>
<sequence length="224" mass="26529">MDFYHWLIEEKRLSTATASKYVLVIQNRIGEWLPSYQLPKNSIEFDALKKMIFTLDIYKERNRVGNNMYSSALNHYGNYLKEIDIRDRNIFTANQNFTSEAERLVMIRLTQYKFRKKLFDLHPYCAVTGFKNPQLLTASHIKPWAKCENEERSDGYNGLLLIPNFDRLFDRGLISFDQSGNTLLSSQLTDVDKEFFKIPSRAYFGFHSKHQHYLEFHRDTIFGK</sequence>
<evidence type="ECO:0000313" key="3">
    <source>
        <dbReference type="Proteomes" id="UP000490535"/>
    </source>
</evidence>